<keyword evidence="6" id="KW-1185">Reference proteome</keyword>
<keyword evidence="3 5" id="KW-0067">ATP-binding</keyword>
<dbReference type="PROSITE" id="PS50893">
    <property type="entry name" value="ABC_TRANSPORTER_2"/>
    <property type="match status" value="1"/>
</dbReference>
<evidence type="ECO:0000313" key="5">
    <source>
        <dbReference type="EMBL" id="MDR7355123.1"/>
    </source>
</evidence>
<dbReference type="InterPro" id="IPR017871">
    <property type="entry name" value="ABC_transporter-like_CS"/>
</dbReference>
<comment type="caution">
    <text evidence="5">The sequence shown here is derived from an EMBL/GenBank/DDBJ whole genome shotgun (WGS) entry which is preliminary data.</text>
</comment>
<dbReference type="InterPro" id="IPR027417">
    <property type="entry name" value="P-loop_NTPase"/>
</dbReference>
<proteinExistence type="predicted"/>
<evidence type="ECO:0000256" key="1">
    <source>
        <dbReference type="ARBA" id="ARBA00022448"/>
    </source>
</evidence>
<sequence length="249" mass="27163">MSLLQATQLGVKLSGREIFNNVDFSLDSGEFVGLIGPNGAGKTTLLRAILGLVPATGTVCVDGQTHVRHIRKKVGYVPQRHEFAWDFPISIRDTVLNGRTGMHGWFARPNAQDWEAVDEACERVGLTQLASRPIGQLSGGQRQRVLVARALSTRPKVLLLDEPFTGLDMPTSEQLTELFEKLAAQGTAIVMCTHDLGEALNSCHRLVLFRSGIRADAAPRDLGDKEIWMDTFQVGQNSPLLTLVGAHIS</sequence>
<feature type="domain" description="ABC transporter" evidence="4">
    <location>
        <begin position="4"/>
        <end position="236"/>
    </location>
</feature>
<dbReference type="PANTHER" id="PTHR42734">
    <property type="entry name" value="METAL TRANSPORT SYSTEM ATP-BINDING PROTEIN TM_0124-RELATED"/>
    <property type="match status" value="1"/>
</dbReference>
<dbReference type="EMBL" id="JAVDYF010000001">
    <property type="protein sequence ID" value="MDR7355123.1"/>
    <property type="molecule type" value="Genomic_DNA"/>
</dbReference>
<dbReference type="InterPro" id="IPR003439">
    <property type="entry name" value="ABC_transporter-like_ATP-bd"/>
</dbReference>
<evidence type="ECO:0000259" key="4">
    <source>
        <dbReference type="PROSITE" id="PS50893"/>
    </source>
</evidence>
<dbReference type="PROSITE" id="PS00211">
    <property type="entry name" value="ABC_TRANSPORTER_1"/>
    <property type="match status" value="1"/>
</dbReference>
<dbReference type="CDD" id="cd03235">
    <property type="entry name" value="ABC_Metallic_Cations"/>
    <property type="match status" value="1"/>
</dbReference>
<dbReference type="RefSeq" id="WP_277104712.1">
    <property type="nucleotide sequence ID" value="NZ_BAAAJS010000068.1"/>
</dbReference>
<protein>
    <submittedName>
        <fullName evidence="5">Manganese/iron transport system ATP-binding protein</fullName>
    </submittedName>
</protein>
<reference evidence="5 6" key="1">
    <citation type="submission" date="2023-07" db="EMBL/GenBank/DDBJ databases">
        <title>Sequencing the genomes of 1000 actinobacteria strains.</title>
        <authorList>
            <person name="Klenk H.-P."/>
        </authorList>
    </citation>
    <scope>NUCLEOTIDE SEQUENCE [LARGE SCALE GENOMIC DNA]</scope>
    <source>
        <strain evidence="5 6">DSM 44508</strain>
    </source>
</reference>
<gene>
    <name evidence="5" type="ORF">J2S37_001661</name>
</gene>
<dbReference type="InterPro" id="IPR022508">
    <property type="entry name" value="ABC_trspt_anch-rpt_ATP-bd"/>
</dbReference>
<dbReference type="Proteomes" id="UP001183619">
    <property type="component" value="Unassembled WGS sequence"/>
</dbReference>
<keyword evidence="1" id="KW-0813">Transport</keyword>
<evidence type="ECO:0000256" key="2">
    <source>
        <dbReference type="ARBA" id="ARBA00022741"/>
    </source>
</evidence>
<dbReference type="Pfam" id="PF00005">
    <property type="entry name" value="ABC_tran"/>
    <property type="match status" value="1"/>
</dbReference>
<dbReference type="InterPro" id="IPR050153">
    <property type="entry name" value="Metal_Ion_Import_ABC"/>
</dbReference>
<name>A0ABU2BBJ1_9CORY</name>
<dbReference type="GO" id="GO:0005524">
    <property type="term" value="F:ATP binding"/>
    <property type="evidence" value="ECO:0007669"/>
    <property type="project" value="UniProtKB-KW"/>
</dbReference>
<accession>A0ABU2BBJ1</accession>
<dbReference type="InterPro" id="IPR003593">
    <property type="entry name" value="AAA+_ATPase"/>
</dbReference>
<organism evidence="5 6">
    <name type="scientific">Corynebacterium felinum</name>
    <dbReference type="NCBI Taxonomy" id="131318"/>
    <lineage>
        <taxon>Bacteria</taxon>
        <taxon>Bacillati</taxon>
        <taxon>Actinomycetota</taxon>
        <taxon>Actinomycetes</taxon>
        <taxon>Mycobacteriales</taxon>
        <taxon>Corynebacteriaceae</taxon>
        <taxon>Corynebacterium</taxon>
    </lineage>
</organism>
<evidence type="ECO:0000313" key="6">
    <source>
        <dbReference type="Proteomes" id="UP001183619"/>
    </source>
</evidence>
<dbReference type="Gene3D" id="3.40.50.300">
    <property type="entry name" value="P-loop containing nucleotide triphosphate hydrolases"/>
    <property type="match status" value="1"/>
</dbReference>
<keyword evidence="2" id="KW-0547">Nucleotide-binding</keyword>
<evidence type="ECO:0000256" key="3">
    <source>
        <dbReference type="ARBA" id="ARBA00022840"/>
    </source>
</evidence>
<dbReference type="NCBIfam" id="TIGR03771">
    <property type="entry name" value="anch_rpt_ABC"/>
    <property type="match status" value="1"/>
</dbReference>
<dbReference type="SMART" id="SM00382">
    <property type="entry name" value="AAA"/>
    <property type="match status" value="1"/>
</dbReference>
<dbReference type="SUPFAM" id="SSF52540">
    <property type="entry name" value="P-loop containing nucleoside triphosphate hydrolases"/>
    <property type="match status" value="1"/>
</dbReference>